<comment type="caution">
    <text evidence="1">The sequence shown here is derived from an EMBL/GenBank/DDBJ whole genome shotgun (WGS) entry which is preliminary data.</text>
</comment>
<gene>
    <name evidence="1" type="ORF">Ate02nite_27840</name>
</gene>
<name>A0A919NL97_9ACTN</name>
<protein>
    <recommendedName>
        <fullName evidence="3">Excreted virulence factor EspC (Type VII ESX diderm)</fullName>
    </recommendedName>
</protein>
<organism evidence="1 2">
    <name type="scientific">Paractinoplanes tereljensis</name>
    <dbReference type="NCBI Taxonomy" id="571912"/>
    <lineage>
        <taxon>Bacteria</taxon>
        <taxon>Bacillati</taxon>
        <taxon>Actinomycetota</taxon>
        <taxon>Actinomycetes</taxon>
        <taxon>Micromonosporales</taxon>
        <taxon>Micromonosporaceae</taxon>
        <taxon>Paractinoplanes</taxon>
    </lineage>
</organism>
<keyword evidence="2" id="KW-1185">Reference proteome</keyword>
<proteinExistence type="predicted"/>
<evidence type="ECO:0000313" key="2">
    <source>
        <dbReference type="Proteomes" id="UP000623608"/>
    </source>
</evidence>
<evidence type="ECO:0008006" key="3">
    <source>
        <dbReference type="Google" id="ProtNLM"/>
    </source>
</evidence>
<reference evidence="1" key="1">
    <citation type="submission" date="2021-01" db="EMBL/GenBank/DDBJ databases">
        <title>Whole genome shotgun sequence of Actinoplanes tereljensis NBRC 105297.</title>
        <authorList>
            <person name="Komaki H."/>
            <person name="Tamura T."/>
        </authorList>
    </citation>
    <scope>NUCLEOTIDE SEQUENCE</scope>
    <source>
        <strain evidence="1">NBRC 105297</strain>
    </source>
</reference>
<dbReference type="EMBL" id="BOMY01000020">
    <property type="protein sequence ID" value="GIF20054.1"/>
    <property type="molecule type" value="Genomic_DNA"/>
</dbReference>
<evidence type="ECO:0000313" key="1">
    <source>
        <dbReference type="EMBL" id="GIF20054.1"/>
    </source>
</evidence>
<sequence>MSDAFQVDSAQLFRHAANVRAVRDQLAAIKGASSAISQDDRAYGLLCGWMSAILERRHAGQDNLYAYAEENLQLLADALDATGRDYDAVDGNAQSTIRAAGGLG</sequence>
<dbReference type="RefSeq" id="WP_239147389.1">
    <property type="nucleotide sequence ID" value="NZ_BOMY01000020.1"/>
</dbReference>
<accession>A0A919NL97</accession>
<dbReference type="Proteomes" id="UP000623608">
    <property type="component" value="Unassembled WGS sequence"/>
</dbReference>
<dbReference type="AlphaFoldDB" id="A0A919NL97"/>